<proteinExistence type="predicted"/>
<dbReference type="RefSeq" id="WP_133982709.1">
    <property type="nucleotide sequence ID" value="NZ_SOCE01000002.1"/>
</dbReference>
<keyword evidence="3" id="KW-1185">Reference proteome</keyword>
<gene>
    <name evidence="2" type="ORF">EV138_5913</name>
</gene>
<sequence>MPLTTEDRLAIHELVSLHGHLADDRRSDDLGLLLTPDASYDVSAYGLGIVRGLPALIDLFKSAPGDQPVGHHVTNVIVTADPELDDRATVRSKGLSVMANGHAGTVIYEDEVVRTTNGWRINARVIVPSRSA</sequence>
<dbReference type="Gene3D" id="3.10.450.50">
    <property type="match status" value="1"/>
</dbReference>
<feature type="domain" description="SnoaL-like" evidence="1">
    <location>
        <begin position="5"/>
        <end position="124"/>
    </location>
</feature>
<dbReference type="InterPro" id="IPR037401">
    <property type="entry name" value="SnoaL-like"/>
</dbReference>
<protein>
    <submittedName>
        <fullName evidence="2">SnoaL-like protein</fullName>
    </submittedName>
</protein>
<dbReference type="SUPFAM" id="SSF54427">
    <property type="entry name" value="NTF2-like"/>
    <property type="match status" value="1"/>
</dbReference>
<dbReference type="InterPro" id="IPR032710">
    <property type="entry name" value="NTF2-like_dom_sf"/>
</dbReference>
<dbReference type="Proteomes" id="UP000295151">
    <property type="component" value="Unassembled WGS sequence"/>
</dbReference>
<evidence type="ECO:0000313" key="2">
    <source>
        <dbReference type="EMBL" id="TDU83449.1"/>
    </source>
</evidence>
<dbReference type="Pfam" id="PF13577">
    <property type="entry name" value="SnoaL_4"/>
    <property type="match status" value="1"/>
</dbReference>
<organism evidence="2 3">
    <name type="scientific">Kribbella voronezhensis</name>
    <dbReference type="NCBI Taxonomy" id="2512212"/>
    <lineage>
        <taxon>Bacteria</taxon>
        <taxon>Bacillati</taxon>
        <taxon>Actinomycetota</taxon>
        <taxon>Actinomycetes</taxon>
        <taxon>Propionibacteriales</taxon>
        <taxon>Kribbellaceae</taxon>
        <taxon>Kribbella</taxon>
    </lineage>
</organism>
<reference evidence="2 3" key="1">
    <citation type="submission" date="2019-03" db="EMBL/GenBank/DDBJ databases">
        <title>Genomic Encyclopedia of Type Strains, Phase III (KMG-III): the genomes of soil and plant-associated and newly described type strains.</title>
        <authorList>
            <person name="Whitman W."/>
        </authorList>
    </citation>
    <scope>NUCLEOTIDE SEQUENCE [LARGE SCALE GENOMIC DNA]</scope>
    <source>
        <strain evidence="2 3">VKM Ac-2575</strain>
    </source>
</reference>
<comment type="caution">
    <text evidence="2">The sequence shown here is derived from an EMBL/GenBank/DDBJ whole genome shotgun (WGS) entry which is preliminary data.</text>
</comment>
<dbReference type="EMBL" id="SOCE01000002">
    <property type="protein sequence ID" value="TDU83449.1"/>
    <property type="molecule type" value="Genomic_DNA"/>
</dbReference>
<dbReference type="OrthoDB" id="9180262at2"/>
<evidence type="ECO:0000259" key="1">
    <source>
        <dbReference type="Pfam" id="PF13577"/>
    </source>
</evidence>
<evidence type="ECO:0000313" key="3">
    <source>
        <dbReference type="Proteomes" id="UP000295151"/>
    </source>
</evidence>
<dbReference type="AlphaFoldDB" id="A0A4R7SX47"/>
<accession>A0A4R7SX47</accession>
<name>A0A4R7SX47_9ACTN</name>